<dbReference type="EMBL" id="CP045851">
    <property type="protein sequence ID" value="QGG96222.1"/>
    <property type="molecule type" value="Genomic_DNA"/>
</dbReference>
<protein>
    <submittedName>
        <fullName evidence="2">Uncharacterized protein</fullName>
    </submittedName>
</protein>
<organism evidence="2 3">
    <name type="scientific">Actinomarinicola tropica</name>
    <dbReference type="NCBI Taxonomy" id="2789776"/>
    <lineage>
        <taxon>Bacteria</taxon>
        <taxon>Bacillati</taxon>
        <taxon>Actinomycetota</taxon>
        <taxon>Acidimicrobiia</taxon>
        <taxon>Acidimicrobiales</taxon>
        <taxon>Iamiaceae</taxon>
        <taxon>Actinomarinicola</taxon>
    </lineage>
</organism>
<name>A0A5Q2RMR2_9ACTN</name>
<feature type="compositionally biased region" description="Basic and acidic residues" evidence="1">
    <location>
        <begin position="68"/>
        <end position="78"/>
    </location>
</feature>
<dbReference type="AlphaFoldDB" id="A0A5Q2RMR2"/>
<gene>
    <name evidence="2" type="ORF">GH723_14540</name>
</gene>
<dbReference type="RefSeq" id="WP_153760328.1">
    <property type="nucleotide sequence ID" value="NZ_CP045851.1"/>
</dbReference>
<feature type="compositionally biased region" description="Basic and acidic residues" evidence="1">
    <location>
        <begin position="16"/>
        <end position="29"/>
    </location>
</feature>
<dbReference type="Proteomes" id="UP000334019">
    <property type="component" value="Chromosome"/>
</dbReference>
<feature type="compositionally biased region" description="Low complexity" evidence="1">
    <location>
        <begin position="1"/>
        <end position="15"/>
    </location>
</feature>
<evidence type="ECO:0000256" key="1">
    <source>
        <dbReference type="SAM" id="MobiDB-lite"/>
    </source>
</evidence>
<evidence type="ECO:0000313" key="2">
    <source>
        <dbReference type="EMBL" id="QGG96222.1"/>
    </source>
</evidence>
<proteinExistence type="predicted"/>
<accession>A0A5Q2RMR2</accession>
<dbReference type="KEGG" id="atq:GH723_14540"/>
<feature type="region of interest" description="Disordered" evidence="1">
    <location>
        <begin position="1"/>
        <end position="78"/>
    </location>
</feature>
<evidence type="ECO:0000313" key="3">
    <source>
        <dbReference type="Proteomes" id="UP000334019"/>
    </source>
</evidence>
<sequence length="78" mass="8309">MSDQTPGQDTPTGTDPDAKYAEPGYEDKSIGQAGNEDQELADELMDETGGDTAEAEKRFEEESAGAPAREEQGKPETS</sequence>
<reference evidence="2 3" key="1">
    <citation type="submission" date="2019-11" db="EMBL/GenBank/DDBJ databases">
        <authorList>
            <person name="He Y."/>
        </authorList>
    </citation>
    <scope>NUCLEOTIDE SEQUENCE [LARGE SCALE GENOMIC DNA]</scope>
    <source>
        <strain evidence="2 3">SCSIO 58843</strain>
    </source>
</reference>
<feature type="compositionally biased region" description="Acidic residues" evidence="1">
    <location>
        <begin position="36"/>
        <end position="49"/>
    </location>
</feature>
<keyword evidence="3" id="KW-1185">Reference proteome</keyword>